<name>A0ABU3CCF5_9FLAO</name>
<sequence length="428" mass="49388">MKKVLIITYYWPPAGGPGVQRWLKFVKYLRDYNIEPVVYIPENPTYPLKDESLQAEVPENLKVLKHRIFEPYAAAKFFSKKETQTISSGIIVKEENQSFLQKMMLYIRGNFFIPDARKFWIKPSVKYLEKSLEEEQISTIITTGPPHSLHLIGLQLKKKKNMKWLADFRDPWTNIGYHEKLKLTKSSRQKHIAMEKEVLNAADHVLVTSFSTKKEFEAKTTKPVSVITNGFDTEIASENIELDQKFTFSHIGSLLSGRNPQNLWKALGEIIRENSGFAKDFELKLVGAVSEEVLNSIKAEGLEKQLKIQQYVPHPEAIIFQRKSEVLLLIEIDSNETTGIIPGKVFEYMAAKRPILALGPAEWDVRKILEETAAGQFFKYSEKEEIKGYLLQLYSDYKNGRLQVNSENTDRYHRRSLTEELANLLKEL</sequence>
<dbReference type="CDD" id="cd03794">
    <property type="entry name" value="GT4_WbuB-like"/>
    <property type="match status" value="1"/>
</dbReference>
<dbReference type="Proteomes" id="UP001262889">
    <property type="component" value="Unassembled WGS sequence"/>
</dbReference>
<dbReference type="RefSeq" id="WP_311535637.1">
    <property type="nucleotide sequence ID" value="NZ_JAVRHQ010000019.1"/>
</dbReference>
<dbReference type="SUPFAM" id="SSF53756">
    <property type="entry name" value="UDP-Glycosyltransferase/glycogen phosphorylase"/>
    <property type="match status" value="1"/>
</dbReference>
<dbReference type="Gene3D" id="3.40.50.2000">
    <property type="entry name" value="Glycogen Phosphorylase B"/>
    <property type="match status" value="2"/>
</dbReference>
<reference evidence="1 2" key="1">
    <citation type="submission" date="2023-09" db="EMBL/GenBank/DDBJ databases">
        <authorList>
            <person name="Rey-Velasco X."/>
        </authorList>
    </citation>
    <scope>NUCLEOTIDE SEQUENCE [LARGE SCALE GENOMIC DNA]</scope>
    <source>
        <strain evidence="1 2">F363</strain>
    </source>
</reference>
<comment type="caution">
    <text evidence="1">The sequence shown here is derived from an EMBL/GenBank/DDBJ whole genome shotgun (WGS) entry which is preliminary data.</text>
</comment>
<evidence type="ECO:0000313" key="1">
    <source>
        <dbReference type="EMBL" id="MDT0644019.1"/>
    </source>
</evidence>
<evidence type="ECO:0000313" key="2">
    <source>
        <dbReference type="Proteomes" id="UP001262889"/>
    </source>
</evidence>
<dbReference type="EMBL" id="JAVRHQ010000019">
    <property type="protein sequence ID" value="MDT0644019.1"/>
    <property type="molecule type" value="Genomic_DNA"/>
</dbReference>
<accession>A0ABU3CCF5</accession>
<protein>
    <submittedName>
        <fullName evidence="1">Glycosyltransferase family 4 protein</fullName>
    </submittedName>
</protein>
<proteinExistence type="predicted"/>
<organism evidence="1 2">
    <name type="scientific">Autumnicola tepida</name>
    <dbReference type="NCBI Taxonomy" id="3075595"/>
    <lineage>
        <taxon>Bacteria</taxon>
        <taxon>Pseudomonadati</taxon>
        <taxon>Bacteroidota</taxon>
        <taxon>Flavobacteriia</taxon>
        <taxon>Flavobacteriales</taxon>
        <taxon>Flavobacteriaceae</taxon>
        <taxon>Autumnicola</taxon>
    </lineage>
</organism>
<keyword evidence="2" id="KW-1185">Reference proteome</keyword>
<gene>
    <name evidence="1" type="ORF">RM553_14365</name>
</gene>